<comment type="caution">
    <text evidence="2">The sequence shown here is derived from an EMBL/GenBank/DDBJ whole genome shotgun (WGS) entry which is preliminary data.</text>
</comment>
<dbReference type="EMBL" id="JAHHHN010000043">
    <property type="protein sequence ID" value="MBW4565641.1"/>
    <property type="molecule type" value="Genomic_DNA"/>
</dbReference>
<dbReference type="Proteomes" id="UP000715781">
    <property type="component" value="Unassembled WGS sequence"/>
</dbReference>
<keyword evidence="1" id="KW-0472">Membrane</keyword>
<evidence type="ECO:0000313" key="3">
    <source>
        <dbReference type="Proteomes" id="UP000715781"/>
    </source>
</evidence>
<accession>A0A951Q6X5</accession>
<organism evidence="2 3">
    <name type="scientific">Mojavia pulchra JT2-VF2</name>
    <dbReference type="NCBI Taxonomy" id="287848"/>
    <lineage>
        <taxon>Bacteria</taxon>
        <taxon>Bacillati</taxon>
        <taxon>Cyanobacteriota</taxon>
        <taxon>Cyanophyceae</taxon>
        <taxon>Nostocales</taxon>
        <taxon>Nostocaceae</taxon>
    </lineage>
</organism>
<protein>
    <submittedName>
        <fullName evidence="2">Uncharacterized protein</fullName>
    </submittedName>
</protein>
<dbReference type="AlphaFoldDB" id="A0A951Q6X5"/>
<reference evidence="2" key="2">
    <citation type="journal article" date="2022" name="Microbiol. Resour. Announc.">
        <title>Metagenome Sequencing to Explore Phylogenomics of Terrestrial Cyanobacteria.</title>
        <authorList>
            <person name="Ward R.D."/>
            <person name="Stajich J.E."/>
            <person name="Johansen J.R."/>
            <person name="Huntemann M."/>
            <person name="Clum A."/>
            <person name="Foster B."/>
            <person name="Foster B."/>
            <person name="Roux S."/>
            <person name="Palaniappan K."/>
            <person name="Varghese N."/>
            <person name="Mukherjee S."/>
            <person name="Reddy T.B.K."/>
            <person name="Daum C."/>
            <person name="Copeland A."/>
            <person name="Chen I.A."/>
            <person name="Ivanova N.N."/>
            <person name="Kyrpides N.C."/>
            <person name="Shapiro N."/>
            <person name="Eloe-Fadrosh E.A."/>
            <person name="Pietrasiak N."/>
        </authorList>
    </citation>
    <scope>NUCLEOTIDE SEQUENCE</scope>
    <source>
        <strain evidence="2">JT2-VF2</strain>
    </source>
</reference>
<feature type="transmembrane region" description="Helical" evidence="1">
    <location>
        <begin position="19"/>
        <end position="42"/>
    </location>
</feature>
<evidence type="ECO:0000313" key="2">
    <source>
        <dbReference type="EMBL" id="MBW4565641.1"/>
    </source>
</evidence>
<name>A0A951Q6X5_9NOST</name>
<reference evidence="2" key="1">
    <citation type="submission" date="2021-05" db="EMBL/GenBank/DDBJ databases">
        <authorList>
            <person name="Pietrasiak N."/>
            <person name="Ward R."/>
            <person name="Stajich J.E."/>
            <person name="Kurbessoian T."/>
        </authorList>
    </citation>
    <scope>NUCLEOTIDE SEQUENCE</scope>
    <source>
        <strain evidence="2">JT2-VF2</strain>
    </source>
</reference>
<gene>
    <name evidence="2" type="ORF">KME32_32085</name>
</gene>
<evidence type="ECO:0000256" key="1">
    <source>
        <dbReference type="SAM" id="Phobius"/>
    </source>
</evidence>
<sequence length="47" mass="4899">MHIITETCFYSGVATLSLIGGIAAVISPLGVGLFAVGLAMYVSQNRR</sequence>
<keyword evidence="1" id="KW-0812">Transmembrane</keyword>
<keyword evidence="1" id="KW-1133">Transmembrane helix</keyword>
<proteinExistence type="predicted"/>